<dbReference type="PANTHER" id="PTHR12103:SF38">
    <property type="entry name" value="5'-NUCLEOTIDASE DOMAIN-CONTAINING PROTEIN 1"/>
    <property type="match status" value="1"/>
</dbReference>
<evidence type="ECO:0000256" key="4">
    <source>
        <dbReference type="ARBA" id="ARBA00022842"/>
    </source>
</evidence>
<comment type="similarity">
    <text evidence="1">Belongs to the 5'(3')-deoxyribonucleotidase family.</text>
</comment>
<evidence type="ECO:0000256" key="1">
    <source>
        <dbReference type="ARBA" id="ARBA00009589"/>
    </source>
</evidence>
<evidence type="ECO:0000256" key="2">
    <source>
        <dbReference type="ARBA" id="ARBA00022723"/>
    </source>
</evidence>
<dbReference type="InterPro" id="IPR008380">
    <property type="entry name" value="HAD-SF_hydro_IG_5-nucl"/>
</dbReference>
<proteinExistence type="inferred from homology"/>
<dbReference type="GO" id="GO:0046872">
    <property type="term" value="F:metal ion binding"/>
    <property type="evidence" value="ECO:0007669"/>
    <property type="project" value="UniProtKB-KW"/>
</dbReference>
<dbReference type="FunFam" id="3.40.50.1000:FF:000086">
    <property type="entry name" value="LD24878p"/>
    <property type="match status" value="1"/>
</dbReference>
<dbReference type="InterPro" id="IPR036412">
    <property type="entry name" value="HAD-like_sf"/>
</dbReference>
<keyword evidence="2" id="KW-0479">Metal-binding</keyword>
<reference evidence="7 8" key="1">
    <citation type="submission" date="2021-06" db="EMBL/GenBank/DDBJ databases">
        <title>Caerostris extrusa draft genome.</title>
        <authorList>
            <person name="Kono N."/>
            <person name="Arakawa K."/>
        </authorList>
    </citation>
    <scope>NUCLEOTIDE SEQUENCE [LARGE SCALE GENOMIC DNA]</scope>
</reference>
<dbReference type="EMBL" id="BPLR01010699">
    <property type="protein sequence ID" value="GIY41155.1"/>
    <property type="molecule type" value="Genomic_DNA"/>
</dbReference>
<dbReference type="Gene3D" id="3.40.50.1000">
    <property type="entry name" value="HAD superfamily/HAD-like"/>
    <property type="match status" value="1"/>
</dbReference>
<evidence type="ECO:0000313" key="8">
    <source>
        <dbReference type="Proteomes" id="UP001054945"/>
    </source>
</evidence>
<dbReference type="PANTHER" id="PTHR12103">
    <property type="entry name" value="5'-NUCLEOTIDASE DOMAIN-CONTAINING"/>
    <property type="match status" value="1"/>
</dbReference>
<evidence type="ECO:0000256" key="3">
    <source>
        <dbReference type="ARBA" id="ARBA00022801"/>
    </source>
</evidence>
<evidence type="ECO:0000256" key="6">
    <source>
        <dbReference type="ARBA" id="ARBA00069357"/>
    </source>
</evidence>
<dbReference type="AlphaFoldDB" id="A0AAV4T4X9"/>
<organism evidence="7 8">
    <name type="scientific">Caerostris extrusa</name>
    <name type="common">Bark spider</name>
    <name type="synonym">Caerostris bankana</name>
    <dbReference type="NCBI Taxonomy" id="172846"/>
    <lineage>
        <taxon>Eukaryota</taxon>
        <taxon>Metazoa</taxon>
        <taxon>Ecdysozoa</taxon>
        <taxon>Arthropoda</taxon>
        <taxon>Chelicerata</taxon>
        <taxon>Arachnida</taxon>
        <taxon>Araneae</taxon>
        <taxon>Araneomorphae</taxon>
        <taxon>Entelegynae</taxon>
        <taxon>Araneoidea</taxon>
        <taxon>Araneidae</taxon>
        <taxon>Caerostris</taxon>
    </lineage>
</organism>
<comment type="caution">
    <text evidence="7">The sequence shown here is derived from an EMBL/GenBank/DDBJ whole genome shotgun (WGS) entry which is preliminary data.</text>
</comment>
<dbReference type="GO" id="GO:0008253">
    <property type="term" value="F:5'-nucleotidase activity"/>
    <property type="evidence" value="ECO:0007669"/>
    <property type="project" value="TreeGrafter"/>
</dbReference>
<sequence length="470" mass="53324">MEASRKATVYEVIRQDMNCFYSTWCHSTKLTYAQNACPQEFALENYDCIGFDLDHTLCRYKLKPLFQLIYKSLTSFLIEKYDYPKSLADLSEVDLSFAQKGIVLDKLKGNFLKLDSLYRIVKASHGTRLLSPNEIIQIYGQNRIWEESKGIPHKLVESTALQEPFYVFKDYFVTPGAIICAKLVDILDKQEGKILKEYHFWDQYIEGIFYIYDRSNFKNNSGMFFPELVKNPKLYLQPCPDSALNWLENVSRSKVIFLLTSANHDAAEFVAQQCLGEDWKKYFDIVVTFAKKPSFFSNNTSFCLVDGDDEISGVKLKDKKSDLVYSQGNFRELQEVCATLTKTECPKTLYFGDSLLEDVYAASGVAGCDTVAIVEEMLAEGMVDFPVQHLESQALTSKFWGSFFSTHLNSGSPGEDMSLWAHLLSQHSKLTVPSLESMAKLQMQDKISCFGSESSTSGYFPGVPVSLSNC</sequence>
<accession>A0AAV4T4X9</accession>
<dbReference type="Pfam" id="PF05761">
    <property type="entry name" value="5_nucleotid"/>
    <property type="match status" value="1"/>
</dbReference>
<dbReference type="InterPro" id="IPR023214">
    <property type="entry name" value="HAD_sf"/>
</dbReference>
<dbReference type="SUPFAM" id="SSF56784">
    <property type="entry name" value="HAD-like"/>
    <property type="match status" value="1"/>
</dbReference>
<keyword evidence="3" id="KW-0378">Hydrolase</keyword>
<protein>
    <recommendedName>
        <fullName evidence="6">5'-nucleotidase domain-containing protein 1</fullName>
    </recommendedName>
</protein>
<evidence type="ECO:0000313" key="7">
    <source>
        <dbReference type="EMBL" id="GIY41155.1"/>
    </source>
</evidence>
<keyword evidence="8" id="KW-1185">Reference proteome</keyword>
<name>A0AAV4T4X9_CAEEX</name>
<gene>
    <name evidence="7" type="primary">NT5DC1</name>
    <name evidence="7" type="ORF">CEXT_747451</name>
</gene>
<keyword evidence="4" id="KW-0460">Magnesium</keyword>
<keyword evidence="5" id="KW-0007">Acetylation</keyword>
<evidence type="ECO:0000256" key="5">
    <source>
        <dbReference type="ARBA" id="ARBA00022990"/>
    </source>
</evidence>
<dbReference type="Proteomes" id="UP001054945">
    <property type="component" value="Unassembled WGS sequence"/>
</dbReference>